<dbReference type="PRINTS" id="PR00625">
    <property type="entry name" value="JDOMAIN"/>
</dbReference>
<sequence length="204" mass="24264">MFSINLLKNYSISCYQSCRSISLFRCVRAKNFYDSLEITPRATQAEIKEAYYKLSMIYHPDKNSRTEASQKFRDISEAYEVLRNVRLRKLYDKGLFPNTSSIADDNINKFYKSRNNRSQQPATGRTPIYDFDEWSRSHYGATLARDFERKKRKQREAEIRFTDQEDIKKEKVAFCAFCLMMMAGYLFFQEDFDKSLDDFKGPHR</sequence>
<dbReference type="Pfam" id="PF00226">
    <property type="entry name" value="DnaJ"/>
    <property type="match status" value="1"/>
</dbReference>
<feature type="transmembrane region" description="Helical" evidence="1">
    <location>
        <begin position="172"/>
        <end position="188"/>
    </location>
</feature>
<evidence type="ECO:0000313" key="3">
    <source>
        <dbReference type="EMBL" id="KAK9872011.1"/>
    </source>
</evidence>
<reference evidence="3 4" key="1">
    <citation type="submission" date="2023-03" db="EMBL/GenBank/DDBJ databases">
        <title>Genome insight into feeding habits of ladybird beetles.</title>
        <authorList>
            <person name="Li H.-S."/>
            <person name="Huang Y.-H."/>
            <person name="Pang H."/>
        </authorList>
    </citation>
    <scope>NUCLEOTIDE SEQUENCE [LARGE SCALE GENOMIC DNA]</scope>
    <source>
        <strain evidence="3">SYSU_2023b</strain>
        <tissue evidence="3">Whole body</tissue>
    </source>
</reference>
<dbReference type="PANTHER" id="PTHR44873">
    <property type="entry name" value="DNAJ HOMOLOG SUBFAMILY C MEMBER 30, MITOCHONDRIAL"/>
    <property type="match status" value="1"/>
</dbReference>
<dbReference type="SUPFAM" id="SSF46565">
    <property type="entry name" value="Chaperone J-domain"/>
    <property type="match status" value="1"/>
</dbReference>
<dbReference type="PROSITE" id="PS50076">
    <property type="entry name" value="DNAJ_2"/>
    <property type="match status" value="1"/>
</dbReference>
<dbReference type="AlphaFoldDB" id="A0AAW1TWD0"/>
<dbReference type="InterPro" id="IPR036869">
    <property type="entry name" value="J_dom_sf"/>
</dbReference>
<dbReference type="InterPro" id="IPR001623">
    <property type="entry name" value="DnaJ_domain"/>
</dbReference>
<evidence type="ECO:0000259" key="2">
    <source>
        <dbReference type="PROSITE" id="PS50076"/>
    </source>
</evidence>
<dbReference type="PROSITE" id="PS00636">
    <property type="entry name" value="DNAJ_1"/>
    <property type="match status" value="1"/>
</dbReference>
<name>A0AAW1TWD0_9CUCU</name>
<dbReference type="EMBL" id="JARQZJ010000008">
    <property type="protein sequence ID" value="KAK9872011.1"/>
    <property type="molecule type" value="Genomic_DNA"/>
</dbReference>
<dbReference type="InterPro" id="IPR053025">
    <property type="entry name" value="Mito_ATP_Synthase-Asso"/>
</dbReference>
<accession>A0AAW1TWD0</accession>
<keyword evidence="4" id="KW-1185">Reference proteome</keyword>
<dbReference type="PANTHER" id="PTHR44873:SF1">
    <property type="entry name" value="DNAJ HOMOLOG SUBFAMILY C MEMBER 30, MITOCHONDRIAL"/>
    <property type="match status" value="1"/>
</dbReference>
<feature type="domain" description="J" evidence="2">
    <location>
        <begin position="31"/>
        <end position="95"/>
    </location>
</feature>
<keyword evidence="1" id="KW-0812">Transmembrane</keyword>
<protein>
    <recommendedName>
        <fullName evidence="2">J domain-containing protein</fullName>
    </recommendedName>
</protein>
<keyword evidence="1" id="KW-1133">Transmembrane helix</keyword>
<dbReference type="InterPro" id="IPR018253">
    <property type="entry name" value="DnaJ_domain_CS"/>
</dbReference>
<evidence type="ECO:0000256" key="1">
    <source>
        <dbReference type="SAM" id="Phobius"/>
    </source>
</evidence>
<comment type="caution">
    <text evidence="3">The sequence shown here is derived from an EMBL/GenBank/DDBJ whole genome shotgun (WGS) entry which is preliminary data.</text>
</comment>
<dbReference type="Gene3D" id="1.10.287.110">
    <property type="entry name" value="DnaJ domain"/>
    <property type="match status" value="1"/>
</dbReference>
<evidence type="ECO:0000313" key="4">
    <source>
        <dbReference type="Proteomes" id="UP001431783"/>
    </source>
</evidence>
<proteinExistence type="predicted"/>
<dbReference type="CDD" id="cd06257">
    <property type="entry name" value="DnaJ"/>
    <property type="match status" value="1"/>
</dbReference>
<dbReference type="SMART" id="SM00271">
    <property type="entry name" value="DnaJ"/>
    <property type="match status" value="1"/>
</dbReference>
<gene>
    <name evidence="3" type="ORF">WA026_015257</name>
</gene>
<keyword evidence="1" id="KW-0472">Membrane</keyword>
<organism evidence="3 4">
    <name type="scientific">Henosepilachna vigintioctopunctata</name>
    <dbReference type="NCBI Taxonomy" id="420089"/>
    <lineage>
        <taxon>Eukaryota</taxon>
        <taxon>Metazoa</taxon>
        <taxon>Ecdysozoa</taxon>
        <taxon>Arthropoda</taxon>
        <taxon>Hexapoda</taxon>
        <taxon>Insecta</taxon>
        <taxon>Pterygota</taxon>
        <taxon>Neoptera</taxon>
        <taxon>Endopterygota</taxon>
        <taxon>Coleoptera</taxon>
        <taxon>Polyphaga</taxon>
        <taxon>Cucujiformia</taxon>
        <taxon>Coccinelloidea</taxon>
        <taxon>Coccinellidae</taxon>
        <taxon>Epilachninae</taxon>
        <taxon>Epilachnini</taxon>
        <taxon>Henosepilachna</taxon>
    </lineage>
</organism>
<dbReference type="Proteomes" id="UP001431783">
    <property type="component" value="Unassembled WGS sequence"/>
</dbReference>